<name>A0A2X2F3K2_PSELU</name>
<keyword evidence="1" id="KW-0732">Signal</keyword>
<dbReference type="EMBL" id="UAUF01000014">
    <property type="protein sequence ID" value="SPZ13260.1"/>
    <property type="molecule type" value="Genomic_DNA"/>
</dbReference>
<evidence type="ECO:0000256" key="1">
    <source>
        <dbReference type="SAM" id="SignalP"/>
    </source>
</evidence>
<organism evidence="3 4">
    <name type="scientific">Pseudomonas luteola</name>
    <dbReference type="NCBI Taxonomy" id="47886"/>
    <lineage>
        <taxon>Bacteria</taxon>
        <taxon>Pseudomonadati</taxon>
        <taxon>Pseudomonadota</taxon>
        <taxon>Gammaproteobacteria</taxon>
        <taxon>Pseudomonadales</taxon>
        <taxon>Pseudomonadaceae</taxon>
        <taxon>Pseudomonas</taxon>
    </lineage>
</organism>
<dbReference type="GeneID" id="300265463"/>
<sequence>MRLKKFALVPLVLLPFAAGSAMADAKFWRHVATSGATTGSTYLSSRDDHKMVIATQDDASAFLASNGEIRGPYLEAALREMRNATPGSSASDIDLATKILTAQQ</sequence>
<keyword evidence="5" id="KW-1185">Reference proteome</keyword>
<dbReference type="NCBIfam" id="TIGR02448">
    <property type="entry name" value="conserverd hypothetical protein"/>
    <property type="match status" value="1"/>
</dbReference>
<reference evidence="2 5" key="2">
    <citation type="submission" date="2020-10" db="EMBL/GenBank/DDBJ databases">
        <title>Genome sequences of Pseudomonas isolates.</title>
        <authorList>
            <person name="Wessels L."/>
            <person name="Reich F."/>
            <person name="Hammerl J."/>
        </authorList>
    </citation>
    <scope>NUCLEOTIDE SEQUENCE [LARGE SCALE GENOMIC DNA]</scope>
    <source>
        <strain evidence="2 5">20-MO00624-0</strain>
    </source>
</reference>
<dbReference type="AlphaFoldDB" id="A0A2X2F3K2"/>
<accession>A0A2X2F3K2</accession>
<proteinExistence type="predicted"/>
<evidence type="ECO:0000313" key="2">
    <source>
        <dbReference type="EMBL" id="MBF8642215.1"/>
    </source>
</evidence>
<dbReference type="Pfam" id="PF09498">
    <property type="entry name" value="DUF2388"/>
    <property type="match status" value="1"/>
</dbReference>
<dbReference type="RefSeq" id="WP_010796716.1">
    <property type="nucleotide sequence ID" value="NZ_CP044086.1"/>
</dbReference>
<feature type="chain" id="PRO_5044386930" evidence="1">
    <location>
        <begin position="24"/>
        <end position="104"/>
    </location>
</feature>
<reference evidence="3 4" key="1">
    <citation type="submission" date="2018-06" db="EMBL/GenBank/DDBJ databases">
        <authorList>
            <consortium name="Pathogen Informatics"/>
            <person name="Doyle S."/>
        </authorList>
    </citation>
    <scope>NUCLEOTIDE SEQUENCE [LARGE SCALE GENOMIC DNA]</scope>
    <source>
        <strain evidence="3 4">NCTC11842</strain>
    </source>
</reference>
<gene>
    <name evidence="2" type="ORF">IRZ65_16135</name>
    <name evidence="3" type="ORF">NCTC11842_04983</name>
</gene>
<dbReference type="Proteomes" id="UP000250443">
    <property type="component" value="Unassembled WGS sequence"/>
</dbReference>
<dbReference type="Proteomes" id="UP000626180">
    <property type="component" value="Unassembled WGS sequence"/>
</dbReference>
<protein>
    <submittedName>
        <fullName evidence="2">DUF2388 domain-containing protein</fullName>
    </submittedName>
    <submittedName>
        <fullName evidence="3">Ribonucleotide reductase</fullName>
    </submittedName>
</protein>
<evidence type="ECO:0000313" key="3">
    <source>
        <dbReference type="EMBL" id="SPZ13260.1"/>
    </source>
</evidence>
<evidence type="ECO:0000313" key="5">
    <source>
        <dbReference type="Proteomes" id="UP000626180"/>
    </source>
</evidence>
<evidence type="ECO:0000313" key="4">
    <source>
        <dbReference type="Proteomes" id="UP000250443"/>
    </source>
</evidence>
<feature type="signal peptide" evidence="1">
    <location>
        <begin position="1"/>
        <end position="23"/>
    </location>
</feature>
<dbReference type="InterPro" id="IPR012661">
    <property type="entry name" value="CHP02448"/>
</dbReference>
<dbReference type="EMBL" id="JADMCD010000008">
    <property type="protein sequence ID" value="MBF8642215.1"/>
    <property type="molecule type" value="Genomic_DNA"/>
</dbReference>